<name>A0AA48H5I2_9BACT</name>
<keyword evidence="2" id="KW-1185">Reference proteome</keyword>
<dbReference type="EMBL" id="AP027081">
    <property type="protein sequence ID" value="BDU76348.1"/>
    <property type="molecule type" value="Genomic_DNA"/>
</dbReference>
<accession>A0AA48H5I2</accession>
<proteinExistence type="predicted"/>
<gene>
    <name evidence="1" type="ORF">METESE_13060</name>
</gene>
<reference evidence="1" key="1">
    <citation type="journal article" date="2023" name="Int. J. Syst. Evol. Microbiol.">
        <title>Mesoterricola silvestris gen. nov., sp. nov., Mesoterricola sediminis sp. nov., Geothrix oryzae sp. nov., Geothrix edaphica sp. nov., Geothrix rubra sp. nov., and Geothrix limicola sp. nov., six novel members of Acidobacteriota isolated from soils.</title>
        <authorList>
            <person name="Itoh H."/>
            <person name="Sugisawa Y."/>
            <person name="Mise K."/>
            <person name="Xu Z."/>
            <person name="Kuniyasu M."/>
            <person name="Ushijima N."/>
            <person name="Kawano K."/>
            <person name="Kobayashi E."/>
            <person name="Shiratori Y."/>
            <person name="Masuda Y."/>
            <person name="Senoo K."/>
        </authorList>
    </citation>
    <scope>NUCLEOTIDE SEQUENCE</scope>
    <source>
        <strain evidence="1">W786</strain>
    </source>
</reference>
<evidence type="ECO:0000313" key="2">
    <source>
        <dbReference type="Proteomes" id="UP001228113"/>
    </source>
</evidence>
<organism evidence="1 2">
    <name type="scientific">Mesoterricola sediminis</name>
    <dbReference type="NCBI Taxonomy" id="2927980"/>
    <lineage>
        <taxon>Bacteria</taxon>
        <taxon>Pseudomonadati</taxon>
        <taxon>Acidobacteriota</taxon>
        <taxon>Holophagae</taxon>
        <taxon>Holophagales</taxon>
        <taxon>Holophagaceae</taxon>
        <taxon>Mesoterricola</taxon>
    </lineage>
</organism>
<evidence type="ECO:0000313" key="1">
    <source>
        <dbReference type="EMBL" id="BDU76348.1"/>
    </source>
</evidence>
<dbReference type="AlphaFoldDB" id="A0AA48H5I2"/>
<dbReference type="KEGG" id="msea:METESE_13060"/>
<dbReference type="Proteomes" id="UP001228113">
    <property type="component" value="Chromosome"/>
</dbReference>
<protein>
    <submittedName>
        <fullName evidence="1">Uncharacterized protein</fullName>
    </submittedName>
</protein>
<sequence>MNHRSDLRSSSATSVRTLPDGVRLGLGAVLPVALSLVATGCFRASGLQRTTVAAEAMPENGGDRVTGLKAAAGPGDYYLGNDFIQVTVDGTRFGDTAQIPIAGAQGGGSIVDAGYLSLDTSYQRVNMPADNLERLTPVLNQDPDIQIVIDTYTPDTHTDPATLTMTGGVVDKSHKLAGASWDASGRVKGLTVKHVLSLGKLDRFFTLSTTVTNTGSARIGVRNIGDNLIQTGGGGFQLAIPAGIDIFGRPLGDAKRWGVEIPGSDFGSPIATSVQAPSALMVATEPGATVMDSHASLGIMPLDAPSLAVAADPQTRLNAVRPIFPRRMVAGSLPLAPEGLAAGASLTHNRRLYIAGGPSGSTTTPSTTTGLFNLIAVAKYNKDDGIWPQDAANLTFTLSGSAVRQGPLPTEVRVERNAGSETSPLWVPERIEWLESDENITSQTGLASSTVSCILPLGTYRLVVRNALGEQTKATAANQNDSGGSLISRPIRLSTNQIFVVGGSDYLCPEADEVVSPNGTVVGSKYSGHTFTTRQANAPTASIQPLRLTFKGTGDTADPWMRRSRVLGTYYEPILKAAAIPSINAPGQDQYRGGNEMFGTGFHNYAQTTYFWLPNGTLTGGMTQEGNPAVQGGAYRVYGTRGPLSNLASLDVLAYDGQYDTSHTVLVWPTTLPSGWTSFDLPGPSQATTGGYLPGEKLASALAEGVGVVATTEEDLATDANRLYNDFKWQFNAAGYEAQYLAAVGNEPYVVGARTSVLPGWGTFTALFTPTATRYRYQGAVQPRNWSLADFITQAQGSFTIVHQPRAASGLFTLKGFDRAMPVGQGANAWWTASGPYAQGVLNGAFDAIELLRGEGFDKANPDPWFQQFKQVRADWFALLNQQTPAKFTKALGLSYGKYSVDTPVGLARTWLKATPSLVVPPTPTEAPTKDLEQDLSSVLSALKAGAAVASTGPMLDVTIGSKGPGGLVPGPVTTASVKVDLYKSDWMPVDEVRIVMNGQVVGTHTLPEFAADAANPLHFTATFSVPMPTTGTGAWIVVEAGVPLGQTGPYAAGTPWNWIMRGIYPIAVTNPIFIDVTGSGYTHP</sequence>